<dbReference type="Proteomes" id="UP000746747">
    <property type="component" value="Unassembled WGS sequence"/>
</dbReference>
<proteinExistence type="predicted"/>
<name>A0A8J2Q419_9BILA</name>
<feature type="compositionally biased region" description="Basic and acidic residues" evidence="1">
    <location>
        <begin position="76"/>
        <end position="85"/>
    </location>
</feature>
<evidence type="ECO:0000313" key="3">
    <source>
        <dbReference type="Proteomes" id="UP000746747"/>
    </source>
</evidence>
<dbReference type="AlphaFoldDB" id="A0A8J2Q419"/>
<protein>
    <submittedName>
        <fullName evidence="2">Uncharacterized protein</fullName>
    </submittedName>
</protein>
<accession>A0A8J2Q419</accession>
<organism evidence="2 3">
    <name type="scientific">Cercopithifilaria johnstoni</name>
    <dbReference type="NCBI Taxonomy" id="2874296"/>
    <lineage>
        <taxon>Eukaryota</taxon>
        <taxon>Metazoa</taxon>
        <taxon>Ecdysozoa</taxon>
        <taxon>Nematoda</taxon>
        <taxon>Chromadorea</taxon>
        <taxon>Rhabditida</taxon>
        <taxon>Spirurina</taxon>
        <taxon>Spiruromorpha</taxon>
        <taxon>Filarioidea</taxon>
        <taxon>Onchocercidae</taxon>
        <taxon>Cercopithifilaria</taxon>
    </lineage>
</organism>
<evidence type="ECO:0000256" key="1">
    <source>
        <dbReference type="SAM" id="MobiDB-lite"/>
    </source>
</evidence>
<dbReference type="EMBL" id="CAKAEH010000526">
    <property type="protein sequence ID" value="CAG9531248.1"/>
    <property type="molecule type" value="Genomic_DNA"/>
</dbReference>
<sequence>ESEHQAELFRHASPPPSQEQLEVFREILQQQHSLNKQNKNKDQVMLHLLQHQEMEPEDLEEEAMLALVESESNEEGEMKMAERRQVTSHRPFLNEGSIGAVPRTPAVVPKRRELVTVREIALLHF</sequence>
<feature type="non-terminal residue" evidence="2">
    <location>
        <position position="1"/>
    </location>
</feature>
<feature type="region of interest" description="Disordered" evidence="1">
    <location>
        <begin position="70"/>
        <end position="101"/>
    </location>
</feature>
<keyword evidence="3" id="KW-1185">Reference proteome</keyword>
<comment type="caution">
    <text evidence="2">The sequence shown here is derived from an EMBL/GenBank/DDBJ whole genome shotgun (WGS) entry which is preliminary data.</text>
</comment>
<reference evidence="2" key="1">
    <citation type="submission" date="2021-09" db="EMBL/GenBank/DDBJ databases">
        <authorList>
            <consortium name="Pathogen Informatics"/>
        </authorList>
    </citation>
    <scope>NUCLEOTIDE SEQUENCE</scope>
</reference>
<evidence type="ECO:0000313" key="2">
    <source>
        <dbReference type="EMBL" id="CAG9531248.1"/>
    </source>
</evidence>
<gene>
    <name evidence="2" type="ORF">CJOHNSTONI_LOCUS1662</name>
</gene>